<reference evidence="3" key="1">
    <citation type="journal article" date="2013" name="Nat. Genet.">
        <title>The draft genomes of soft-shell turtle and green sea turtle yield insights into the development and evolution of the turtle-specific body plan.</title>
        <authorList>
            <person name="Wang Z."/>
            <person name="Pascual-Anaya J."/>
            <person name="Zadissa A."/>
            <person name="Li W."/>
            <person name="Niimura Y."/>
            <person name="Huang Z."/>
            <person name="Li C."/>
            <person name="White S."/>
            <person name="Xiong Z."/>
            <person name="Fang D."/>
            <person name="Wang B."/>
            <person name="Ming Y."/>
            <person name="Chen Y."/>
            <person name="Zheng Y."/>
            <person name="Kuraku S."/>
            <person name="Pignatelli M."/>
            <person name="Herrero J."/>
            <person name="Beal K."/>
            <person name="Nozawa M."/>
            <person name="Li Q."/>
            <person name="Wang J."/>
            <person name="Zhang H."/>
            <person name="Yu L."/>
            <person name="Shigenobu S."/>
            <person name="Wang J."/>
            <person name="Liu J."/>
            <person name="Flicek P."/>
            <person name="Searle S."/>
            <person name="Wang J."/>
            <person name="Kuratani S."/>
            <person name="Yin Y."/>
            <person name="Aken B."/>
            <person name="Zhang G."/>
            <person name="Irie N."/>
        </authorList>
    </citation>
    <scope>NUCLEOTIDE SEQUENCE [LARGE SCALE GENOMIC DNA]</scope>
</reference>
<accession>M7B301</accession>
<gene>
    <name evidence="2" type="ORF">UY3_13049</name>
</gene>
<evidence type="ECO:0000313" key="3">
    <source>
        <dbReference type="Proteomes" id="UP000031443"/>
    </source>
</evidence>
<proteinExistence type="predicted"/>
<organism evidence="2 3">
    <name type="scientific">Chelonia mydas</name>
    <name type="common">Green sea-turtle</name>
    <name type="synonym">Chelonia agassizi</name>
    <dbReference type="NCBI Taxonomy" id="8469"/>
    <lineage>
        <taxon>Eukaryota</taxon>
        <taxon>Metazoa</taxon>
        <taxon>Chordata</taxon>
        <taxon>Craniata</taxon>
        <taxon>Vertebrata</taxon>
        <taxon>Euteleostomi</taxon>
        <taxon>Archelosauria</taxon>
        <taxon>Testudinata</taxon>
        <taxon>Testudines</taxon>
        <taxon>Cryptodira</taxon>
        <taxon>Durocryptodira</taxon>
        <taxon>Americhelydia</taxon>
        <taxon>Chelonioidea</taxon>
        <taxon>Cheloniidae</taxon>
        <taxon>Chelonia</taxon>
    </lineage>
</organism>
<feature type="region of interest" description="Disordered" evidence="1">
    <location>
        <begin position="1"/>
        <end position="73"/>
    </location>
</feature>
<dbReference type="AlphaFoldDB" id="M7B301"/>
<sequence>MPEALQAAQETLMLLVPPTPARQCPDSGSRERLEDRSCGPRQRSPRWVSPYSGRSSQHLACDPSRSRSSSRYRSCSVRRGLPLPYGCC</sequence>
<dbReference type="EMBL" id="KB553570">
    <property type="protein sequence ID" value="EMP29830.1"/>
    <property type="molecule type" value="Genomic_DNA"/>
</dbReference>
<name>M7B301_CHEMY</name>
<feature type="compositionally biased region" description="Basic and acidic residues" evidence="1">
    <location>
        <begin position="28"/>
        <end position="38"/>
    </location>
</feature>
<evidence type="ECO:0000313" key="2">
    <source>
        <dbReference type="EMBL" id="EMP29830.1"/>
    </source>
</evidence>
<dbReference type="Proteomes" id="UP000031443">
    <property type="component" value="Unassembled WGS sequence"/>
</dbReference>
<protein>
    <submittedName>
        <fullName evidence="2">Uncharacterized protein</fullName>
    </submittedName>
</protein>
<keyword evidence="3" id="KW-1185">Reference proteome</keyword>
<evidence type="ECO:0000256" key="1">
    <source>
        <dbReference type="SAM" id="MobiDB-lite"/>
    </source>
</evidence>